<evidence type="ECO:0000313" key="3">
    <source>
        <dbReference type="Proteomes" id="UP000246352"/>
    </source>
</evidence>
<proteinExistence type="predicted"/>
<dbReference type="OrthoDB" id="8116181at2"/>
<protein>
    <submittedName>
        <fullName evidence="2">Uncharacterized protein</fullName>
    </submittedName>
</protein>
<evidence type="ECO:0000313" key="2">
    <source>
        <dbReference type="EMBL" id="PWW01415.1"/>
    </source>
</evidence>
<dbReference type="AlphaFoldDB" id="A0A317PKD8"/>
<dbReference type="RefSeq" id="WP_110031234.1">
    <property type="nucleotide sequence ID" value="NZ_QGTR01000002.1"/>
</dbReference>
<dbReference type="Proteomes" id="UP000246352">
    <property type="component" value="Unassembled WGS sequence"/>
</dbReference>
<keyword evidence="1" id="KW-0732">Signal</keyword>
<keyword evidence="3" id="KW-1185">Reference proteome</keyword>
<reference evidence="2 3" key="1">
    <citation type="submission" date="2018-05" db="EMBL/GenBank/DDBJ databases">
        <title>Genomic Encyclopedia of Type Strains, Phase IV (KMG-IV): sequencing the most valuable type-strain genomes for metagenomic binning, comparative biology and taxonomic classification.</title>
        <authorList>
            <person name="Goeker M."/>
        </authorList>
    </citation>
    <scope>NUCLEOTIDE SEQUENCE [LARGE SCALE GENOMIC DNA]</scope>
    <source>
        <strain evidence="2 3">DSM 16791</strain>
    </source>
</reference>
<name>A0A317PKD8_9HYPH</name>
<gene>
    <name evidence="2" type="ORF">DFR52_10276</name>
</gene>
<comment type="caution">
    <text evidence="2">The sequence shown here is derived from an EMBL/GenBank/DDBJ whole genome shotgun (WGS) entry which is preliminary data.</text>
</comment>
<evidence type="ECO:0000256" key="1">
    <source>
        <dbReference type="SAM" id="SignalP"/>
    </source>
</evidence>
<accession>A0A317PKD8</accession>
<sequence>MKTLTTIAAAAAFAMTSTVAFAQTNADNTYWSNADNMDPSVYDMMVNPDTKQMRDDDDFATRMGSATDEEMTKFKAACTEWQKDEALFTDSVAARCKM</sequence>
<feature type="chain" id="PRO_5016351395" evidence="1">
    <location>
        <begin position="23"/>
        <end position="98"/>
    </location>
</feature>
<organism evidence="2 3">
    <name type="scientific">Hoeflea marina</name>
    <dbReference type="NCBI Taxonomy" id="274592"/>
    <lineage>
        <taxon>Bacteria</taxon>
        <taxon>Pseudomonadati</taxon>
        <taxon>Pseudomonadota</taxon>
        <taxon>Alphaproteobacteria</taxon>
        <taxon>Hyphomicrobiales</taxon>
        <taxon>Rhizobiaceae</taxon>
        <taxon>Hoeflea</taxon>
    </lineage>
</organism>
<dbReference type="EMBL" id="QGTR01000002">
    <property type="protein sequence ID" value="PWW01415.1"/>
    <property type="molecule type" value="Genomic_DNA"/>
</dbReference>
<feature type="signal peptide" evidence="1">
    <location>
        <begin position="1"/>
        <end position="22"/>
    </location>
</feature>